<dbReference type="AlphaFoldDB" id="A0A1I4KRK7"/>
<feature type="chain" id="PRO_5011595536" description="Entry exclusion lipoprotein TrbK" evidence="2">
    <location>
        <begin position="31"/>
        <end position="98"/>
    </location>
</feature>
<evidence type="ECO:0008006" key="5">
    <source>
        <dbReference type="Google" id="ProtNLM"/>
    </source>
</evidence>
<reference evidence="4" key="1">
    <citation type="submission" date="2016-10" db="EMBL/GenBank/DDBJ databases">
        <authorList>
            <person name="Varghese N."/>
            <person name="Submissions S."/>
        </authorList>
    </citation>
    <scope>NUCLEOTIDE SEQUENCE [LARGE SCALE GENOMIC DNA]</scope>
    <source>
        <strain evidence="4">BL36</strain>
    </source>
</reference>
<dbReference type="OrthoDB" id="7998027at2"/>
<evidence type="ECO:0000313" key="3">
    <source>
        <dbReference type="EMBL" id="SFL81380.1"/>
    </source>
</evidence>
<protein>
    <recommendedName>
        <fullName evidence="5">Entry exclusion lipoprotein TrbK</fullName>
    </recommendedName>
</protein>
<name>A0A1I4KRK7_9HYPH</name>
<dbReference type="Proteomes" id="UP000199048">
    <property type="component" value="Unassembled WGS sequence"/>
</dbReference>
<keyword evidence="2" id="KW-0732">Signal</keyword>
<evidence type="ECO:0000256" key="2">
    <source>
        <dbReference type="SAM" id="SignalP"/>
    </source>
</evidence>
<sequence length="98" mass="10750">MLSIPARTRVPALVSAAILMVLLGSAPVRAEPPIRSPEDAACRNEARAKVFSAPNPKGLELEDIGRQIYFACMARTTQAAASPEKPVAKRTHHRHRRR</sequence>
<feature type="region of interest" description="Disordered" evidence="1">
    <location>
        <begin position="78"/>
        <end position="98"/>
    </location>
</feature>
<feature type="compositionally biased region" description="Basic residues" evidence="1">
    <location>
        <begin position="88"/>
        <end position="98"/>
    </location>
</feature>
<proteinExistence type="predicted"/>
<organism evidence="3 4">
    <name type="scientific">Methylobacterium pseudosasicola</name>
    <dbReference type="NCBI Taxonomy" id="582667"/>
    <lineage>
        <taxon>Bacteria</taxon>
        <taxon>Pseudomonadati</taxon>
        <taxon>Pseudomonadota</taxon>
        <taxon>Alphaproteobacteria</taxon>
        <taxon>Hyphomicrobiales</taxon>
        <taxon>Methylobacteriaceae</taxon>
        <taxon>Methylobacterium</taxon>
    </lineage>
</organism>
<keyword evidence="4" id="KW-1185">Reference proteome</keyword>
<evidence type="ECO:0000313" key="4">
    <source>
        <dbReference type="Proteomes" id="UP000199048"/>
    </source>
</evidence>
<accession>A0A1I4KRK7</accession>
<gene>
    <name evidence="3" type="ORF">SAMN05192568_101197</name>
</gene>
<evidence type="ECO:0000256" key="1">
    <source>
        <dbReference type="SAM" id="MobiDB-lite"/>
    </source>
</evidence>
<feature type="signal peptide" evidence="2">
    <location>
        <begin position="1"/>
        <end position="30"/>
    </location>
</feature>
<dbReference type="EMBL" id="FOTK01000011">
    <property type="protein sequence ID" value="SFL81380.1"/>
    <property type="molecule type" value="Genomic_DNA"/>
</dbReference>